<dbReference type="Proteomes" id="UP001479436">
    <property type="component" value="Unassembled WGS sequence"/>
</dbReference>
<protein>
    <recommendedName>
        <fullName evidence="2">PH domain-containing protein</fullName>
    </recommendedName>
</protein>
<evidence type="ECO:0000313" key="3">
    <source>
        <dbReference type="EMBL" id="KAK9766931.1"/>
    </source>
</evidence>
<feature type="domain" description="PH" evidence="2">
    <location>
        <begin position="104"/>
        <end position="226"/>
    </location>
</feature>
<evidence type="ECO:0000256" key="1">
    <source>
        <dbReference type="SAM" id="MobiDB-lite"/>
    </source>
</evidence>
<reference evidence="3 4" key="1">
    <citation type="submission" date="2023-04" db="EMBL/GenBank/DDBJ databases">
        <title>Genome of Basidiobolus ranarum AG-B5.</title>
        <authorList>
            <person name="Stajich J.E."/>
            <person name="Carter-House D."/>
            <person name="Gryganskyi A."/>
        </authorList>
    </citation>
    <scope>NUCLEOTIDE SEQUENCE [LARGE SCALE GENOMIC DNA]</scope>
    <source>
        <strain evidence="3 4">AG-B5</strain>
    </source>
</reference>
<dbReference type="SUPFAM" id="SSF50729">
    <property type="entry name" value="PH domain-like"/>
    <property type="match status" value="1"/>
</dbReference>
<sequence>MSSVSWLKVSFPDRVTGDRVGFHVQFLSASKVICVRCRQNMIVGPQPFKNLRCTGCGMQFITPLHSSYACTTLDPTITDDFKFDKPVDIGAFLYNHGSSLASSSARFGFVHFREKPGSSSLLKRPSKKIRNDLRFLGGVWEKALAVLSGSWIRFYDIQSESNLEAQHKLIGEIMLNDIQLDYISEHKGRHCILALSRNGSSVYIQVGSSILQNWWGECFEYFAQKLRSPRHYSSLDSFNSRTYRSNTASPLSHPPHTNSGIISKTFFELDSVKHLKKRLSSFHIGGHGLTSTFESSEPPFSSILYSPEEITDIDDSLSSSAASSIVESPSNSDVDEESSSGFTSRRNSDSLYHTNELQLKGFQETESNWEYLLDAFPLPPV</sequence>
<dbReference type="SMART" id="SM00233">
    <property type="entry name" value="PH"/>
    <property type="match status" value="1"/>
</dbReference>
<comment type="caution">
    <text evidence="3">The sequence shown here is derived from an EMBL/GenBank/DDBJ whole genome shotgun (WGS) entry which is preliminary data.</text>
</comment>
<feature type="region of interest" description="Disordered" evidence="1">
    <location>
        <begin position="316"/>
        <end position="348"/>
    </location>
</feature>
<organism evidence="3 4">
    <name type="scientific">Basidiobolus ranarum</name>
    <dbReference type="NCBI Taxonomy" id="34480"/>
    <lineage>
        <taxon>Eukaryota</taxon>
        <taxon>Fungi</taxon>
        <taxon>Fungi incertae sedis</taxon>
        <taxon>Zoopagomycota</taxon>
        <taxon>Entomophthoromycotina</taxon>
        <taxon>Basidiobolomycetes</taxon>
        <taxon>Basidiobolales</taxon>
        <taxon>Basidiobolaceae</taxon>
        <taxon>Basidiobolus</taxon>
    </lineage>
</organism>
<evidence type="ECO:0000259" key="2">
    <source>
        <dbReference type="SMART" id="SM00233"/>
    </source>
</evidence>
<feature type="compositionally biased region" description="Low complexity" evidence="1">
    <location>
        <begin position="316"/>
        <end position="332"/>
    </location>
</feature>
<accession>A0ABR2WZR9</accession>
<keyword evidence="4" id="KW-1185">Reference proteome</keyword>
<gene>
    <name evidence="3" type="ORF">K7432_003605</name>
</gene>
<dbReference type="EMBL" id="JASJQH010000112">
    <property type="protein sequence ID" value="KAK9766931.1"/>
    <property type="molecule type" value="Genomic_DNA"/>
</dbReference>
<proteinExistence type="predicted"/>
<evidence type="ECO:0000313" key="4">
    <source>
        <dbReference type="Proteomes" id="UP001479436"/>
    </source>
</evidence>
<name>A0ABR2WZR9_9FUNG</name>
<feature type="compositionally biased region" description="Polar residues" evidence="1">
    <location>
        <begin position="339"/>
        <end position="348"/>
    </location>
</feature>
<dbReference type="InterPro" id="IPR001849">
    <property type="entry name" value="PH_domain"/>
</dbReference>